<dbReference type="KEGG" id="dwd:DSCW_05420"/>
<organism evidence="1 2">
    <name type="scientific">Desulfosarcina widdelii</name>
    <dbReference type="NCBI Taxonomy" id="947919"/>
    <lineage>
        <taxon>Bacteria</taxon>
        <taxon>Pseudomonadati</taxon>
        <taxon>Thermodesulfobacteriota</taxon>
        <taxon>Desulfobacteria</taxon>
        <taxon>Desulfobacterales</taxon>
        <taxon>Desulfosarcinaceae</taxon>
        <taxon>Desulfosarcina</taxon>
    </lineage>
</organism>
<accession>A0A5K7YXJ4</accession>
<dbReference type="AlphaFoldDB" id="A0A5K7YXJ4"/>
<proteinExistence type="predicted"/>
<evidence type="ECO:0000313" key="2">
    <source>
        <dbReference type="Proteomes" id="UP000427769"/>
    </source>
</evidence>
<protein>
    <submittedName>
        <fullName evidence="1">Uncharacterized protein</fullName>
    </submittedName>
</protein>
<reference evidence="1 2" key="1">
    <citation type="submission" date="2019-11" db="EMBL/GenBank/DDBJ databases">
        <title>Comparative genomics of hydrocarbon-degrading Desulfosarcina strains.</title>
        <authorList>
            <person name="Watanabe M."/>
            <person name="Kojima H."/>
            <person name="Fukui M."/>
        </authorList>
    </citation>
    <scope>NUCLEOTIDE SEQUENCE [LARGE SCALE GENOMIC DNA]</scope>
    <source>
        <strain evidence="1 2">PP31</strain>
    </source>
</reference>
<dbReference type="Proteomes" id="UP000427769">
    <property type="component" value="Chromosome"/>
</dbReference>
<keyword evidence="2" id="KW-1185">Reference proteome</keyword>
<evidence type="ECO:0000313" key="1">
    <source>
        <dbReference type="EMBL" id="BBO73125.1"/>
    </source>
</evidence>
<sequence length="575" mass="66478">MKEHKGRLAINWEIGVGKSHNIDDVIEAAVNGDFYDLVVCLEPTRLLIDERRWIKNPPPGIKIVNLKPRPKEKCGPQLDQEWSKFEQKGLGLLGREEICGLCKRKKCFWPQQYGKALKHTRAVFATQAHLERSPFFIEQLKKWTEAETVLLLLDEAGFICKPLRRKISFQDIEQFHNALRIYAQKAKKSKKIKRWLYLLKVLLKAITRDLQSAQWTFFPLSPGQSIKLQKIGHKLYGDGFNFIAYHLVQFGKSIVDSRERHKTGGISYAIQPFVDCNVIIYSGTAEHEFLKFRIGKDFANPFEKYQFVHRGTVWYNIASRLGTRSFFTRNALQILDFYAQLIGERISQGKRPLLIAKKLFIQICVDELNRRLKDFGYGHIKVVIAEKDTDLSSKKVVPIINYGMIGINKFQDFDCAFCLTGYYVNERVANSILQDIVASDRHIPIKINTGGIPRRRTAKIINHKDRFYDVAKLAQMALSQQEMDVVLQAVGRVRPYTKPREIITFQCSSHPRMDYSREFDNIGEARSYFSIPSRKAHKTATTKEKIEKARGEGFNQAQIAKKLGLNIRTVKRYWS</sequence>
<name>A0A5K7YXJ4_9BACT</name>
<gene>
    <name evidence="1" type="ORF">DSCW_05420</name>
</gene>
<dbReference type="EMBL" id="AP021875">
    <property type="protein sequence ID" value="BBO73125.1"/>
    <property type="molecule type" value="Genomic_DNA"/>
</dbReference>